<dbReference type="Proteomes" id="UP000039021">
    <property type="component" value="Unassembled WGS sequence"/>
</dbReference>
<accession>A0A916LFI6</accession>
<protein>
    <submittedName>
        <fullName evidence="1">Uncharacterized protein</fullName>
    </submittedName>
</protein>
<sequence>MLCTLIRATSIFANFNWISWNCPMLRPHSVRVFA</sequence>
<gene>
    <name evidence="1" type="ORF">ERS007739_04436</name>
</gene>
<comment type="caution">
    <text evidence="1">The sequence shown here is derived from an EMBL/GenBank/DDBJ whole genome shotgun (WGS) entry which is preliminary data.</text>
</comment>
<evidence type="ECO:0000313" key="1">
    <source>
        <dbReference type="EMBL" id="CPA21052.1"/>
    </source>
</evidence>
<proteinExistence type="predicted"/>
<dbReference type="AlphaFoldDB" id="A0A916LFI6"/>
<dbReference type="EMBL" id="CSBK01002772">
    <property type="protein sequence ID" value="CPA21052.1"/>
    <property type="molecule type" value="Genomic_DNA"/>
</dbReference>
<organism evidence="1 2">
    <name type="scientific">Mycobacterium tuberculosis</name>
    <dbReference type="NCBI Taxonomy" id="1773"/>
    <lineage>
        <taxon>Bacteria</taxon>
        <taxon>Bacillati</taxon>
        <taxon>Actinomycetota</taxon>
        <taxon>Actinomycetes</taxon>
        <taxon>Mycobacteriales</taxon>
        <taxon>Mycobacteriaceae</taxon>
        <taxon>Mycobacterium</taxon>
        <taxon>Mycobacterium tuberculosis complex</taxon>
    </lineage>
</organism>
<name>A0A916LFI6_MYCTX</name>
<evidence type="ECO:0000313" key="2">
    <source>
        <dbReference type="Proteomes" id="UP000039021"/>
    </source>
</evidence>
<reference evidence="2" key="1">
    <citation type="submission" date="2015-03" db="EMBL/GenBank/DDBJ databases">
        <authorList>
            <consortium name="Pathogen Informatics"/>
        </authorList>
    </citation>
    <scope>NUCLEOTIDE SEQUENCE [LARGE SCALE GENOMIC DNA]</scope>
    <source>
        <strain evidence="2">N09902308</strain>
    </source>
</reference>